<comment type="subunit">
    <text evidence="3">Homodimer. Interacts with STEAP3. Interacts with TSC22D1; interaction results in the destabilization of TSC22D1 protein.</text>
</comment>
<comment type="similarity">
    <text evidence="4">Belongs to the TCTP family.</text>
</comment>
<reference evidence="7" key="1">
    <citation type="submission" date="2025-08" db="UniProtKB">
        <authorList>
            <consortium name="Ensembl"/>
        </authorList>
    </citation>
    <scope>IDENTIFICATION</scope>
</reference>
<dbReference type="PROSITE" id="PS51797">
    <property type="entry name" value="TCTP_3"/>
    <property type="match status" value="1"/>
</dbReference>
<dbReference type="SUPFAM" id="SSF51316">
    <property type="entry name" value="Mss4-like"/>
    <property type="match status" value="1"/>
</dbReference>
<organism evidence="7 8">
    <name type="scientific">Neovison vison</name>
    <name type="common">American mink</name>
    <name type="synonym">Mustela vison</name>
    <dbReference type="NCBI Taxonomy" id="452646"/>
    <lineage>
        <taxon>Eukaryota</taxon>
        <taxon>Metazoa</taxon>
        <taxon>Chordata</taxon>
        <taxon>Craniata</taxon>
        <taxon>Vertebrata</taxon>
        <taxon>Euteleostomi</taxon>
        <taxon>Mammalia</taxon>
        <taxon>Eutheria</taxon>
        <taxon>Laurasiatheria</taxon>
        <taxon>Carnivora</taxon>
        <taxon>Caniformia</taxon>
        <taxon>Musteloidea</taxon>
        <taxon>Mustelidae</taxon>
        <taxon>Mustelinae</taxon>
        <taxon>Neogale</taxon>
    </lineage>
</organism>
<keyword evidence="8" id="KW-1185">Reference proteome</keyword>
<comment type="function">
    <text evidence="2">Involved in calcium binding and microtubule stabilization. Acts as a negative regulator of TSC22D1-mediated apoptosis, via interaction with and destabilization of TSC22D1 protein.</text>
</comment>
<feature type="region of interest" description="Disordered" evidence="5">
    <location>
        <begin position="30"/>
        <end position="63"/>
    </location>
</feature>
<evidence type="ECO:0000256" key="2">
    <source>
        <dbReference type="ARBA" id="ARBA00046053"/>
    </source>
</evidence>
<dbReference type="InterPro" id="IPR011323">
    <property type="entry name" value="Mss4/transl-control_tumour"/>
</dbReference>
<dbReference type="Gene3D" id="2.170.150.10">
    <property type="entry name" value="Metal Binding Protein, Guanine Nucleotide Exchange Factor, Chain A"/>
    <property type="match status" value="1"/>
</dbReference>
<dbReference type="InterPro" id="IPR011057">
    <property type="entry name" value="Mss4-like_sf"/>
</dbReference>
<sequence length="156" mass="17678">MLSTIYKIWEMTQGLCLEVEGRMVRRTEGNTDDLFIGGNTSTGGPEGEGTENRVTAGPEPSLTETSCTKEAYKKHVKDYIKSVKGILEEQQPERVKPFMTGATEHIKHILANCKNYQFFSDENMDREGMLALWDYSEDGGNPHRIFFKDGVEMEKC</sequence>
<dbReference type="Ensembl" id="ENSNVIT00000026470.1">
    <property type="protein sequence ID" value="ENSNVIP00000022752.1"/>
    <property type="gene ID" value="ENSNVIG00000017746.1"/>
</dbReference>
<dbReference type="GO" id="GO:0005737">
    <property type="term" value="C:cytoplasm"/>
    <property type="evidence" value="ECO:0007669"/>
    <property type="project" value="TreeGrafter"/>
</dbReference>
<dbReference type="Pfam" id="PF00838">
    <property type="entry name" value="TCTP"/>
    <property type="match status" value="1"/>
</dbReference>
<proteinExistence type="inferred from homology"/>
<name>A0A8C7BU83_NEOVI</name>
<dbReference type="AlphaFoldDB" id="A0A8C7BU83"/>
<protein>
    <recommendedName>
        <fullName evidence="1">Translationally-controlled tumor protein</fullName>
    </recommendedName>
</protein>
<dbReference type="KEGG" id="nvs:122897104"/>
<dbReference type="RefSeq" id="XP_044091197.1">
    <property type="nucleotide sequence ID" value="XM_044235262.1"/>
</dbReference>
<evidence type="ECO:0000313" key="8">
    <source>
        <dbReference type="Proteomes" id="UP000694425"/>
    </source>
</evidence>
<reference evidence="7" key="2">
    <citation type="submission" date="2025-09" db="UniProtKB">
        <authorList>
            <consortium name="Ensembl"/>
        </authorList>
    </citation>
    <scope>IDENTIFICATION</scope>
</reference>
<dbReference type="PANTHER" id="PTHR11991:SF0">
    <property type="entry name" value="TRANSLATIONALLY-CONTROLLED TUMOR PROTEIN"/>
    <property type="match status" value="1"/>
</dbReference>
<evidence type="ECO:0000259" key="6">
    <source>
        <dbReference type="PROSITE" id="PS51797"/>
    </source>
</evidence>
<dbReference type="Proteomes" id="UP000694425">
    <property type="component" value="Unplaced"/>
</dbReference>
<evidence type="ECO:0000256" key="3">
    <source>
        <dbReference type="ARBA" id="ARBA00047116"/>
    </source>
</evidence>
<dbReference type="PANTHER" id="PTHR11991">
    <property type="entry name" value="TRANSLATIONALLY CONTROLLED TUMOR PROTEIN-RELATED"/>
    <property type="match status" value="1"/>
</dbReference>
<dbReference type="GeneTree" id="ENSGT00390000006051"/>
<dbReference type="GeneID" id="122897104"/>
<evidence type="ECO:0000256" key="4">
    <source>
        <dbReference type="PROSITE-ProRule" id="PRU01133"/>
    </source>
</evidence>
<evidence type="ECO:0000313" key="7">
    <source>
        <dbReference type="Ensembl" id="ENSNVIP00000022752.1"/>
    </source>
</evidence>
<gene>
    <name evidence="7" type="primary">LOC122897104</name>
</gene>
<dbReference type="InterPro" id="IPR034737">
    <property type="entry name" value="TCTP"/>
</dbReference>
<accession>A0A8C7BU83</accession>
<evidence type="ECO:0000256" key="5">
    <source>
        <dbReference type="SAM" id="MobiDB-lite"/>
    </source>
</evidence>
<dbReference type="GO" id="GO:0005509">
    <property type="term" value="F:calcium ion binding"/>
    <property type="evidence" value="ECO:0007669"/>
    <property type="project" value="TreeGrafter"/>
</dbReference>
<dbReference type="InterPro" id="IPR018105">
    <property type="entry name" value="Translational_control_tumour_p"/>
</dbReference>
<feature type="domain" description="TCTP" evidence="6">
    <location>
        <begin position="1"/>
        <end position="156"/>
    </location>
</feature>
<evidence type="ECO:0000256" key="1">
    <source>
        <dbReference type="ARBA" id="ARBA00040832"/>
    </source>
</evidence>